<evidence type="ECO:0000313" key="1">
    <source>
        <dbReference type="EMBL" id="EGB15006.1"/>
    </source>
</evidence>
<protein>
    <submittedName>
        <fullName evidence="1">Uncharacterized protein</fullName>
    </submittedName>
</protein>
<name>F0JG10_9BACT</name>
<dbReference type="Proteomes" id="UP000007845">
    <property type="component" value="Chromosome"/>
</dbReference>
<organism evidence="1 2">
    <name type="scientific">Pseudodesulfovibrio mercurii</name>
    <dbReference type="NCBI Taxonomy" id="641491"/>
    <lineage>
        <taxon>Bacteria</taxon>
        <taxon>Pseudomonadati</taxon>
        <taxon>Thermodesulfobacteriota</taxon>
        <taxon>Desulfovibrionia</taxon>
        <taxon>Desulfovibrionales</taxon>
        <taxon>Desulfovibrionaceae</taxon>
    </lineage>
</organism>
<dbReference type="eggNOG" id="ENOG5032EJV">
    <property type="taxonomic scope" value="Bacteria"/>
</dbReference>
<dbReference type="EMBL" id="CP003220">
    <property type="protein sequence ID" value="EGB15006.1"/>
    <property type="molecule type" value="Genomic_DNA"/>
</dbReference>
<evidence type="ECO:0000313" key="2">
    <source>
        <dbReference type="Proteomes" id="UP000007845"/>
    </source>
</evidence>
<accession>F0JG10</accession>
<sequence length="52" mass="6149">MFELVIEDNGREYVAARTEDAREAELLRQRHVRSLTDGLAYIRETKPEDEKK</sequence>
<dbReference type="STRING" id="641491.DND132_1800"/>
<dbReference type="RefSeq" id="WP_014322433.1">
    <property type="nucleotide sequence ID" value="NC_016803.1"/>
</dbReference>
<dbReference type="KEGG" id="ddn:DND132_1800"/>
<gene>
    <name evidence="1" type="ORF">DND132_1800</name>
</gene>
<dbReference type="AlphaFoldDB" id="F0JG10"/>
<proteinExistence type="predicted"/>
<reference evidence="1 2" key="1">
    <citation type="journal article" date="2011" name="J. Bacteriol.">
        <title>Genome sequence of the mercury-methylating strain Desulfovibrio desulfuricans ND132.</title>
        <authorList>
            <person name="Brown S.D."/>
            <person name="Gilmour C.C."/>
            <person name="Kucken A.M."/>
            <person name="Wall J.D."/>
            <person name="Elias D.A."/>
            <person name="Brandt C.C."/>
            <person name="Podar M."/>
            <person name="Chertkov O."/>
            <person name="Held B."/>
            <person name="Bruce D.C."/>
            <person name="Detter J.C."/>
            <person name="Tapia R."/>
            <person name="Han C.S."/>
            <person name="Goodwin L.A."/>
            <person name="Cheng J.F."/>
            <person name="Pitluck S."/>
            <person name="Woyke T."/>
            <person name="Mikhailova N."/>
            <person name="Ivanova N.N."/>
            <person name="Han J."/>
            <person name="Lucas S."/>
            <person name="Lapidus A.L."/>
            <person name="Land M.L."/>
            <person name="Hauser L.J."/>
            <person name="Palumbo A.V."/>
        </authorList>
    </citation>
    <scope>NUCLEOTIDE SEQUENCE [LARGE SCALE GENOMIC DNA]</scope>
    <source>
        <strain evidence="1 2">ND132</strain>
    </source>
</reference>
<dbReference type="HOGENOM" id="CLU_3117168_0_0_7"/>
<keyword evidence="2" id="KW-1185">Reference proteome</keyword>